<dbReference type="PANTHER" id="PTHR11061:SF30">
    <property type="entry name" value="TRNA (URACIL(54)-C(5))-METHYLTRANSFERASE"/>
    <property type="match status" value="1"/>
</dbReference>
<dbReference type="Gene3D" id="3.40.50.150">
    <property type="entry name" value="Vaccinia Virus protein VP39"/>
    <property type="match status" value="1"/>
</dbReference>
<evidence type="ECO:0000259" key="6">
    <source>
        <dbReference type="PROSITE" id="PS50926"/>
    </source>
</evidence>
<dbReference type="PROSITE" id="PS51687">
    <property type="entry name" value="SAM_MT_RNA_M5U"/>
    <property type="match status" value="1"/>
</dbReference>
<dbReference type="Gene3D" id="2.40.50.140">
    <property type="entry name" value="Nucleic acid-binding proteins"/>
    <property type="match status" value="1"/>
</dbReference>
<protein>
    <submittedName>
        <fullName evidence="7">tRNA/tmRNA/rRNA uracil-C5-methylase (TrmA/RlmC/RlmD family)</fullName>
    </submittedName>
</protein>
<feature type="binding site" evidence="4">
    <location>
        <position position="348"/>
    </location>
    <ligand>
        <name>S-adenosyl-L-methionine</name>
        <dbReference type="ChEBI" id="CHEBI:59789"/>
    </ligand>
</feature>
<dbReference type="PROSITE" id="PS50926">
    <property type="entry name" value="TRAM"/>
    <property type="match status" value="1"/>
</dbReference>
<dbReference type="Gene3D" id="2.40.50.1070">
    <property type="match status" value="1"/>
</dbReference>
<dbReference type="SUPFAM" id="SSF53335">
    <property type="entry name" value="S-adenosyl-L-methionine-dependent methyltransferases"/>
    <property type="match status" value="1"/>
</dbReference>
<feature type="active site" evidence="5">
    <location>
        <position position="375"/>
    </location>
</feature>
<feature type="binding site" evidence="4">
    <location>
        <position position="307"/>
    </location>
    <ligand>
        <name>S-adenosyl-L-methionine</name>
        <dbReference type="ChEBI" id="CHEBI:59789"/>
    </ligand>
</feature>
<dbReference type="InterPro" id="IPR030390">
    <property type="entry name" value="MeTrfase_TrmA_AS"/>
</dbReference>
<evidence type="ECO:0000313" key="8">
    <source>
        <dbReference type="Proteomes" id="UP000658613"/>
    </source>
</evidence>
<dbReference type="InterPro" id="IPR012340">
    <property type="entry name" value="NA-bd_OB-fold"/>
</dbReference>
<name>A0A931E0S0_9CORY</name>
<evidence type="ECO:0000256" key="3">
    <source>
        <dbReference type="ARBA" id="ARBA00022691"/>
    </source>
</evidence>
<comment type="similarity">
    <text evidence="4">Belongs to the class I-like SAM-binding methyltransferase superfamily. RNA M5U methyltransferase family.</text>
</comment>
<gene>
    <name evidence="7" type="ORF">IW254_000716</name>
</gene>
<dbReference type="PANTHER" id="PTHR11061">
    <property type="entry name" value="RNA M5U METHYLTRANSFERASE"/>
    <property type="match status" value="1"/>
</dbReference>
<dbReference type="SUPFAM" id="SSF50249">
    <property type="entry name" value="Nucleic acid-binding proteins"/>
    <property type="match status" value="1"/>
</dbReference>
<keyword evidence="3 4" id="KW-0949">S-adenosyl-L-methionine</keyword>
<evidence type="ECO:0000256" key="2">
    <source>
        <dbReference type="ARBA" id="ARBA00022679"/>
    </source>
</evidence>
<dbReference type="InterPro" id="IPR002792">
    <property type="entry name" value="TRAM_dom"/>
</dbReference>
<feature type="domain" description="TRAM" evidence="6">
    <location>
        <begin position="5"/>
        <end position="64"/>
    </location>
</feature>
<dbReference type="EMBL" id="JADOUE010000001">
    <property type="protein sequence ID" value="MBG6121747.1"/>
    <property type="molecule type" value="Genomic_DNA"/>
</dbReference>
<dbReference type="GO" id="GO:0070041">
    <property type="term" value="F:rRNA (uridine-C5-)-methyltransferase activity"/>
    <property type="evidence" value="ECO:0007669"/>
    <property type="project" value="TreeGrafter"/>
</dbReference>
<dbReference type="Proteomes" id="UP000658613">
    <property type="component" value="Unassembled WGS sequence"/>
</dbReference>
<keyword evidence="1 4" id="KW-0489">Methyltransferase</keyword>
<dbReference type="InterPro" id="IPR029063">
    <property type="entry name" value="SAM-dependent_MTases_sf"/>
</dbReference>
<dbReference type="Pfam" id="PF01938">
    <property type="entry name" value="TRAM"/>
    <property type="match status" value="1"/>
</dbReference>
<feature type="active site" description="Nucleophile" evidence="4">
    <location>
        <position position="375"/>
    </location>
</feature>
<evidence type="ECO:0000256" key="1">
    <source>
        <dbReference type="ARBA" id="ARBA00022603"/>
    </source>
</evidence>
<evidence type="ECO:0000313" key="7">
    <source>
        <dbReference type="EMBL" id="MBG6121747.1"/>
    </source>
</evidence>
<dbReference type="GO" id="GO:0070475">
    <property type="term" value="P:rRNA base methylation"/>
    <property type="evidence" value="ECO:0007669"/>
    <property type="project" value="TreeGrafter"/>
</dbReference>
<feature type="binding site" evidence="4">
    <location>
        <position position="283"/>
    </location>
    <ligand>
        <name>S-adenosyl-L-methionine</name>
        <dbReference type="ChEBI" id="CHEBI:59789"/>
    </ligand>
</feature>
<keyword evidence="8" id="KW-1185">Reference proteome</keyword>
<feature type="binding site" evidence="4">
    <location>
        <position position="253"/>
    </location>
    <ligand>
        <name>S-adenosyl-L-methionine</name>
        <dbReference type="ChEBI" id="CHEBI:59789"/>
    </ligand>
</feature>
<reference evidence="7" key="1">
    <citation type="submission" date="2020-11" db="EMBL/GenBank/DDBJ databases">
        <title>Sequencing the genomes of 1000 actinobacteria strains.</title>
        <authorList>
            <person name="Klenk H.-P."/>
        </authorList>
    </citation>
    <scope>NUCLEOTIDE SEQUENCE</scope>
    <source>
        <strain evidence="7">DSM 45632</strain>
    </source>
</reference>
<dbReference type="PROSITE" id="PS01230">
    <property type="entry name" value="TRMA_1"/>
    <property type="match status" value="1"/>
</dbReference>
<sequence length="418" mass="44589">MSSSRLTPREVLTLSPTSMAHGGEAIAHAPDGRVVFVSGAIPGDTVKARLSKVKVRWARAETLEVVKPSPDRVDVACPAARAGAGCCDYSYIAPETQPALKRAILMGQVGGRSSISGVLDGFDSSEVSIVALEPHFGWRTRVRLGVDASGKAGLRRARSNQILTDHACTQVVDGLLEGLVGEGARRFSPGSEVIAVMDSRGERHVVETRRAQRGKRVERMDTVVEGSGVVTEEIQTLNGETYTFEFPATAFWQAHAAAPQAYSFIIEDWVSGDYASPVGWDLYGGVGAFIPAIGTALGSDGRVVSVDFSESATRMEQPGLEPFHPEVVNSRVETGLASLPQPGVVVLDPPRIGAGHEVVEAIASAKPEQVIHIGCDPATFSRDLSSWGQMGYRVKDMVLVDAFPGTHHFEVLANLRPA</sequence>
<keyword evidence="2 4" id="KW-0808">Transferase</keyword>
<dbReference type="InterPro" id="IPR010280">
    <property type="entry name" value="U5_MeTrfase_fam"/>
</dbReference>
<proteinExistence type="inferred from homology"/>
<evidence type="ECO:0000256" key="4">
    <source>
        <dbReference type="PROSITE-ProRule" id="PRU01024"/>
    </source>
</evidence>
<dbReference type="Pfam" id="PF05958">
    <property type="entry name" value="tRNA_U5-meth_tr"/>
    <property type="match status" value="1"/>
</dbReference>
<organism evidence="7 8">
    <name type="scientific">Corynebacterium aquatimens</name>
    <dbReference type="NCBI Taxonomy" id="1190508"/>
    <lineage>
        <taxon>Bacteria</taxon>
        <taxon>Bacillati</taxon>
        <taxon>Actinomycetota</taxon>
        <taxon>Actinomycetes</taxon>
        <taxon>Mycobacteriales</taxon>
        <taxon>Corynebacteriaceae</taxon>
        <taxon>Corynebacterium</taxon>
    </lineage>
</organism>
<accession>A0A931E0S0</accession>
<evidence type="ECO:0000256" key="5">
    <source>
        <dbReference type="PROSITE-ProRule" id="PRU10015"/>
    </source>
</evidence>
<dbReference type="AlphaFoldDB" id="A0A931E0S0"/>
<dbReference type="RefSeq" id="WP_196824252.1">
    <property type="nucleotide sequence ID" value="NZ_CP046980.1"/>
</dbReference>
<comment type="caution">
    <text evidence="7">The sequence shown here is derived from an EMBL/GenBank/DDBJ whole genome shotgun (WGS) entry which is preliminary data.</text>
</comment>